<protein>
    <submittedName>
        <fullName evidence="1">Uncharacterized protein</fullName>
    </submittedName>
</protein>
<proteinExistence type="predicted"/>
<dbReference type="EMBL" id="JAIWYP010000010">
    <property type="protein sequence ID" value="KAH3752029.1"/>
    <property type="molecule type" value="Genomic_DNA"/>
</dbReference>
<comment type="caution">
    <text evidence="1">The sequence shown here is derived from an EMBL/GenBank/DDBJ whole genome shotgun (WGS) entry which is preliminary data.</text>
</comment>
<sequence>MYQILAKDLMPWIVKAEKYCATELPKCSSLEEAKELYALHQVSSMGQLCGLWVVDSLQLRDMFHFN</sequence>
<keyword evidence="2" id="KW-1185">Reference proteome</keyword>
<name>A0A9D4DQP4_DREPO</name>
<evidence type="ECO:0000313" key="2">
    <source>
        <dbReference type="Proteomes" id="UP000828390"/>
    </source>
</evidence>
<reference evidence="1" key="2">
    <citation type="submission" date="2020-11" db="EMBL/GenBank/DDBJ databases">
        <authorList>
            <person name="McCartney M.A."/>
            <person name="Auch B."/>
            <person name="Kono T."/>
            <person name="Mallez S."/>
            <person name="Becker A."/>
            <person name="Gohl D.M."/>
            <person name="Silverstein K.A.T."/>
            <person name="Koren S."/>
            <person name="Bechman K.B."/>
            <person name="Herman A."/>
            <person name="Abrahante J.E."/>
            <person name="Garbe J."/>
        </authorList>
    </citation>
    <scope>NUCLEOTIDE SEQUENCE</scope>
    <source>
        <strain evidence="1">Duluth1</strain>
        <tissue evidence="1">Whole animal</tissue>
    </source>
</reference>
<reference evidence="1" key="1">
    <citation type="journal article" date="2019" name="bioRxiv">
        <title>The Genome of the Zebra Mussel, Dreissena polymorpha: A Resource for Invasive Species Research.</title>
        <authorList>
            <person name="McCartney M.A."/>
            <person name="Auch B."/>
            <person name="Kono T."/>
            <person name="Mallez S."/>
            <person name="Zhang Y."/>
            <person name="Obille A."/>
            <person name="Becker A."/>
            <person name="Abrahante J.E."/>
            <person name="Garbe J."/>
            <person name="Badalamenti J.P."/>
            <person name="Herman A."/>
            <person name="Mangelson H."/>
            <person name="Liachko I."/>
            <person name="Sullivan S."/>
            <person name="Sone E.D."/>
            <person name="Koren S."/>
            <person name="Silverstein K.A.T."/>
            <person name="Beckman K.B."/>
            <person name="Gohl D.M."/>
        </authorList>
    </citation>
    <scope>NUCLEOTIDE SEQUENCE</scope>
    <source>
        <strain evidence="1">Duluth1</strain>
        <tissue evidence="1">Whole animal</tissue>
    </source>
</reference>
<dbReference type="AlphaFoldDB" id="A0A9D4DQP4"/>
<gene>
    <name evidence="1" type="ORF">DPMN_186637</name>
</gene>
<dbReference type="Proteomes" id="UP000828390">
    <property type="component" value="Unassembled WGS sequence"/>
</dbReference>
<evidence type="ECO:0000313" key="1">
    <source>
        <dbReference type="EMBL" id="KAH3752029.1"/>
    </source>
</evidence>
<organism evidence="1 2">
    <name type="scientific">Dreissena polymorpha</name>
    <name type="common">Zebra mussel</name>
    <name type="synonym">Mytilus polymorpha</name>
    <dbReference type="NCBI Taxonomy" id="45954"/>
    <lineage>
        <taxon>Eukaryota</taxon>
        <taxon>Metazoa</taxon>
        <taxon>Spiralia</taxon>
        <taxon>Lophotrochozoa</taxon>
        <taxon>Mollusca</taxon>
        <taxon>Bivalvia</taxon>
        <taxon>Autobranchia</taxon>
        <taxon>Heteroconchia</taxon>
        <taxon>Euheterodonta</taxon>
        <taxon>Imparidentia</taxon>
        <taxon>Neoheterodontei</taxon>
        <taxon>Myida</taxon>
        <taxon>Dreissenoidea</taxon>
        <taxon>Dreissenidae</taxon>
        <taxon>Dreissena</taxon>
    </lineage>
</organism>
<accession>A0A9D4DQP4</accession>